<dbReference type="AlphaFoldDB" id="A0AAV3RGT7"/>
<accession>A0AAV3RGT7</accession>
<protein>
    <recommendedName>
        <fullName evidence="3">RNA-directed RNA polymerase</fullName>
    </recommendedName>
</protein>
<name>A0AAV3RGT7_LITER</name>
<evidence type="ECO:0008006" key="3">
    <source>
        <dbReference type="Google" id="ProtNLM"/>
    </source>
</evidence>
<dbReference type="EMBL" id="BAABME010027022">
    <property type="protein sequence ID" value="GAA0174926.1"/>
    <property type="molecule type" value="Genomic_DNA"/>
</dbReference>
<evidence type="ECO:0000313" key="2">
    <source>
        <dbReference type="Proteomes" id="UP001454036"/>
    </source>
</evidence>
<reference evidence="1 2" key="1">
    <citation type="submission" date="2024-01" db="EMBL/GenBank/DDBJ databases">
        <title>The complete chloroplast genome sequence of Lithospermum erythrorhizon: insights into the phylogenetic relationship among Boraginaceae species and the maternal lineages of purple gromwells.</title>
        <authorList>
            <person name="Okada T."/>
            <person name="Watanabe K."/>
        </authorList>
    </citation>
    <scope>NUCLEOTIDE SEQUENCE [LARGE SCALE GENOMIC DNA]</scope>
</reference>
<dbReference type="Proteomes" id="UP001454036">
    <property type="component" value="Unassembled WGS sequence"/>
</dbReference>
<sequence length="105" mass="12519">MNEKIFYGCLDSTLLLQADELTKEYHMLYSAERQLFQSKAKMRWYRDGDANTSLFHKRMRLHQAKNRITQIHDDSGVLVKDYDRVKEVVVNFYKDLFTAPTRNIV</sequence>
<proteinExistence type="predicted"/>
<comment type="caution">
    <text evidence="1">The sequence shown here is derived from an EMBL/GenBank/DDBJ whole genome shotgun (WGS) entry which is preliminary data.</text>
</comment>
<keyword evidence="2" id="KW-1185">Reference proteome</keyword>
<evidence type="ECO:0000313" key="1">
    <source>
        <dbReference type="EMBL" id="GAA0174926.1"/>
    </source>
</evidence>
<gene>
    <name evidence="1" type="ORF">LIER_41816</name>
</gene>
<organism evidence="1 2">
    <name type="scientific">Lithospermum erythrorhizon</name>
    <name type="common">Purple gromwell</name>
    <name type="synonym">Lithospermum officinale var. erythrorhizon</name>
    <dbReference type="NCBI Taxonomy" id="34254"/>
    <lineage>
        <taxon>Eukaryota</taxon>
        <taxon>Viridiplantae</taxon>
        <taxon>Streptophyta</taxon>
        <taxon>Embryophyta</taxon>
        <taxon>Tracheophyta</taxon>
        <taxon>Spermatophyta</taxon>
        <taxon>Magnoliopsida</taxon>
        <taxon>eudicotyledons</taxon>
        <taxon>Gunneridae</taxon>
        <taxon>Pentapetalae</taxon>
        <taxon>asterids</taxon>
        <taxon>lamiids</taxon>
        <taxon>Boraginales</taxon>
        <taxon>Boraginaceae</taxon>
        <taxon>Boraginoideae</taxon>
        <taxon>Lithospermeae</taxon>
        <taxon>Lithospermum</taxon>
    </lineage>
</organism>